<reference evidence="4" key="1">
    <citation type="journal article" date="2020" name="mSystems">
        <title>Genome- and Community-Level Interaction Insights into Carbon Utilization and Element Cycling Functions of Hydrothermarchaeota in Hydrothermal Sediment.</title>
        <authorList>
            <person name="Zhou Z."/>
            <person name="Liu Y."/>
            <person name="Xu W."/>
            <person name="Pan J."/>
            <person name="Luo Z.H."/>
            <person name="Li M."/>
        </authorList>
    </citation>
    <scope>NUCLEOTIDE SEQUENCE [LARGE SCALE GENOMIC DNA]</scope>
    <source>
        <strain evidence="4">SpSt-556</strain>
    </source>
</reference>
<evidence type="ECO:0000256" key="2">
    <source>
        <dbReference type="ARBA" id="ARBA00023239"/>
    </source>
</evidence>
<evidence type="ECO:0000313" key="4">
    <source>
        <dbReference type="EMBL" id="HGS88535.1"/>
    </source>
</evidence>
<protein>
    <submittedName>
        <fullName evidence="4">Alanine racemase</fullName>
    </submittedName>
</protein>
<feature type="domain" description="D-serine dehydratase-like" evidence="3">
    <location>
        <begin position="255"/>
        <end position="361"/>
    </location>
</feature>
<keyword evidence="2" id="KW-0456">Lyase</keyword>
<dbReference type="PANTHER" id="PTHR28004">
    <property type="entry name" value="ZGC:162816-RELATED"/>
    <property type="match status" value="1"/>
</dbReference>
<dbReference type="GO" id="GO:0008721">
    <property type="term" value="F:D-serine ammonia-lyase activity"/>
    <property type="evidence" value="ECO:0007669"/>
    <property type="project" value="TreeGrafter"/>
</dbReference>
<dbReference type="Pfam" id="PF01168">
    <property type="entry name" value="Ala_racemase_N"/>
    <property type="match status" value="1"/>
</dbReference>
<dbReference type="InterPro" id="IPR026956">
    <property type="entry name" value="D-ser_dehydrat-like_dom"/>
</dbReference>
<accession>A0A7C4L3K0</accession>
<organism evidence="4">
    <name type="scientific">Bellilinea caldifistulae</name>
    <dbReference type="NCBI Taxonomy" id="360411"/>
    <lineage>
        <taxon>Bacteria</taxon>
        <taxon>Bacillati</taxon>
        <taxon>Chloroflexota</taxon>
        <taxon>Anaerolineae</taxon>
        <taxon>Anaerolineales</taxon>
        <taxon>Anaerolineaceae</taxon>
        <taxon>Bellilinea</taxon>
    </lineage>
</organism>
<dbReference type="EMBL" id="DSXR01000128">
    <property type="protein sequence ID" value="HGS88535.1"/>
    <property type="molecule type" value="Genomic_DNA"/>
</dbReference>
<sequence length="371" mass="41096">MNTIQYLDITRPTLLIDPHRVHANIQRMIEKARRAGVRLRPHFKTHQSAQVGEWFRAYGVQAITVSSLDMAAYFATHGWGDILVAFPLNLRQIELVRRLSKSVRLGVLVECAAHVEALAAAVDHTVDVWIKIDSGSRRTGLAWDDPQQIVDLARKIRNYPVLHLRGLLTHAGETYHSQHPAEVVQRFQRSNQRMNEVRQLLEQNGINGLEVSVGDTPGCSLSNDFEGVDEIRPGNFVFYDAQMARLGACRETDIAAVVACPVVATHPERGEAVIYGGAIHFSKDGLQENGQTLYGWAVLLTEESWSPRVKQGALVRLAQEHGIVHLPADVLATLSVGDLIGVIPAHVCLTVSALGVYRTLQGEWIETLVRA</sequence>
<name>A0A7C4L3K0_9CHLR</name>
<gene>
    <name evidence="4" type="ORF">ENT17_13105</name>
</gene>
<dbReference type="AlphaFoldDB" id="A0A7C4L3K0"/>
<dbReference type="Pfam" id="PF14031">
    <property type="entry name" value="D-ser_dehydrat"/>
    <property type="match status" value="1"/>
</dbReference>
<dbReference type="InterPro" id="IPR042208">
    <property type="entry name" value="D-ser_dehydrat-like_sf"/>
</dbReference>
<dbReference type="SMART" id="SM01119">
    <property type="entry name" value="D-ser_dehydrat"/>
    <property type="match status" value="1"/>
</dbReference>
<dbReference type="Gene3D" id="3.20.20.10">
    <property type="entry name" value="Alanine racemase"/>
    <property type="match status" value="1"/>
</dbReference>
<dbReference type="InterPro" id="IPR051466">
    <property type="entry name" value="D-amino_acid_metab_enzyme"/>
</dbReference>
<comment type="similarity">
    <text evidence="1">Belongs to the DSD1 family.</text>
</comment>
<evidence type="ECO:0000259" key="3">
    <source>
        <dbReference type="SMART" id="SM01119"/>
    </source>
</evidence>
<evidence type="ECO:0000256" key="1">
    <source>
        <dbReference type="ARBA" id="ARBA00005323"/>
    </source>
</evidence>
<dbReference type="InterPro" id="IPR001608">
    <property type="entry name" value="Ala_racemase_N"/>
</dbReference>
<dbReference type="SUPFAM" id="SSF51419">
    <property type="entry name" value="PLP-binding barrel"/>
    <property type="match status" value="1"/>
</dbReference>
<proteinExistence type="inferred from homology"/>
<dbReference type="Gene3D" id="2.40.37.20">
    <property type="entry name" value="D-serine dehydratase-like domain"/>
    <property type="match status" value="1"/>
</dbReference>
<dbReference type="GO" id="GO:0036088">
    <property type="term" value="P:D-serine catabolic process"/>
    <property type="evidence" value="ECO:0007669"/>
    <property type="project" value="TreeGrafter"/>
</dbReference>
<dbReference type="PANTHER" id="PTHR28004:SF2">
    <property type="entry name" value="D-SERINE DEHYDRATASE"/>
    <property type="match status" value="1"/>
</dbReference>
<dbReference type="InterPro" id="IPR029066">
    <property type="entry name" value="PLP-binding_barrel"/>
</dbReference>
<comment type="caution">
    <text evidence="4">The sequence shown here is derived from an EMBL/GenBank/DDBJ whole genome shotgun (WGS) entry which is preliminary data.</text>
</comment>